<reference evidence="2" key="3">
    <citation type="submission" date="2025-09" db="UniProtKB">
        <authorList>
            <consortium name="Ensembl"/>
        </authorList>
    </citation>
    <scope>IDENTIFICATION</scope>
</reference>
<evidence type="ECO:0000313" key="3">
    <source>
        <dbReference type="Proteomes" id="UP000694580"/>
    </source>
</evidence>
<feature type="region of interest" description="Disordered" evidence="1">
    <location>
        <begin position="91"/>
        <end position="112"/>
    </location>
</feature>
<dbReference type="PANTHER" id="PTHR31025:SF19">
    <property type="entry name" value="SI:CH73-42K18.1-RELATED"/>
    <property type="match status" value="1"/>
</dbReference>
<feature type="compositionally biased region" description="Polar residues" evidence="1">
    <location>
        <begin position="96"/>
        <end position="112"/>
    </location>
</feature>
<protein>
    <submittedName>
        <fullName evidence="2">Uncharacterized protein</fullName>
    </submittedName>
</protein>
<proteinExistence type="predicted"/>
<dbReference type="Ensembl" id="ENSDCDT00010063263.1">
    <property type="protein sequence ID" value="ENSDCDP00010052771.1"/>
    <property type="gene ID" value="ENSDCDG00010030784.1"/>
</dbReference>
<organism evidence="2 3">
    <name type="scientific">Denticeps clupeoides</name>
    <name type="common">denticle herring</name>
    <dbReference type="NCBI Taxonomy" id="299321"/>
    <lineage>
        <taxon>Eukaryota</taxon>
        <taxon>Metazoa</taxon>
        <taxon>Chordata</taxon>
        <taxon>Craniata</taxon>
        <taxon>Vertebrata</taxon>
        <taxon>Euteleostomi</taxon>
        <taxon>Actinopterygii</taxon>
        <taxon>Neopterygii</taxon>
        <taxon>Teleostei</taxon>
        <taxon>Clupei</taxon>
        <taxon>Clupeiformes</taxon>
        <taxon>Denticipitoidei</taxon>
        <taxon>Denticipitidae</taxon>
        <taxon>Denticeps</taxon>
    </lineage>
</organism>
<keyword evidence="3" id="KW-1185">Reference proteome</keyword>
<name>A0AAY4E766_9TELE</name>
<evidence type="ECO:0000313" key="2">
    <source>
        <dbReference type="Ensembl" id="ENSDCDP00010052771.1"/>
    </source>
</evidence>
<dbReference type="AlphaFoldDB" id="A0AAY4E766"/>
<dbReference type="PANTHER" id="PTHR31025">
    <property type="entry name" value="SI:CH211-196P9.1-RELATED"/>
    <property type="match status" value="1"/>
</dbReference>
<accession>A0AAY4E766</accession>
<dbReference type="Proteomes" id="UP000694580">
    <property type="component" value="Chromosome 17"/>
</dbReference>
<dbReference type="GeneTree" id="ENSGT00950000182912"/>
<reference evidence="2 3" key="1">
    <citation type="submission" date="2020-06" db="EMBL/GenBank/DDBJ databases">
        <authorList>
            <consortium name="Wellcome Sanger Institute Data Sharing"/>
        </authorList>
    </citation>
    <scope>NUCLEOTIDE SEQUENCE [LARGE SCALE GENOMIC DNA]</scope>
</reference>
<reference evidence="2" key="2">
    <citation type="submission" date="2025-08" db="UniProtKB">
        <authorList>
            <consortium name="Ensembl"/>
        </authorList>
    </citation>
    <scope>IDENTIFICATION</scope>
</reference>
<sequence>MADQKMTIRVILSEADIRKVTLNRRPATVEELMSNIKESLELHYTFSIQYKDPEFNNELFNLSDIGDLPEKPTIQVIPVIELVPVPVSAPAESLDDSQSTADTEILSQSSQERQTQWPEQFYVPNFSVDVEYRLRQANLLYLRDGTLLKVTKDLKHEILERLAETMYGFTAYPNNAQFEKAAAALINKHPCLQEKGSTSCCSGWKNSLKYKMANYRSKRRQSGCRDVAVNAGKRGGHSSPGEPANKNIKKAKKGELNFLPNFPDGFDQTGLEDARKILVDEMQKRTPNGQLVKVKMDLTFALRRREVVETKPAICQMVERWPALFTEDQVFLEFNRIVGKNLKQEFYESIDQHSRHLIEIFRSKRGNVGQLLTQLLQQTKTQEPTDIRATVLRGLPIVLGDNPTDFFKPCFDSADDHVFQDLDLGILLVEREGAVSPSSLHLNPASFKIVIEGEVVMESIKDLPKAICLLFGLTYALHLNYPKPMKNTFQFIQQVLLMVGHTDLKPRLQTLKNQLAI</sequence>
<evidence type="ECO:0000256" key="1">
    <source>
        <dbReference type="SAM" id="MobiDB-lite"/>
    </source>
</evidence>